<dbReference type="Pfam" id="PF01554">
    <property type="entry name" value="MatE"/>
    <property type="match status" value="1"/>
</dbReference>
<dbReference type="InterPro" id="IPR002528">
    <property type="entry name" value="MATE_fam"/>
</dbReference>
<feature type="transmembrane region" description="Helical" evidence="2">
    <location>
        <begin position="118"/>
        <end position="140"/>
    </location>
</feature>
<dbReference type="Proteomes" id="UP000515123">
    <property type="component" value="Linkage group 1"/>
</dbReference>
<keyword evidence="3" id="KW-1185">Reference proteome</keyword>
<feature type="transmembrane region" description="Helical" evidence="2">
    <location>
        <begin position="160"/>
        <end position="183"/>
    </location>
</feature>
<keyword evidence="2" id="KW-0472">Membrane</keyword>
<dbReference type="GO" id="GO:0015297">
    <property type="term" value="F:antiporter activity"/>
    <property type="evidence" value="ECO:0007669"/>
    <property type="project" value="InterPro"/>
</dbReference>
<feature type="transmembrane region" description="Helical" evidence="2">
    <location>
        <begin position="264"/>
        <end position="284"/>
    </location>
</feature>
<evidence type="ECO:0000256" key="2">
    <source>
        <dbReference type="SAM" id="Phobius"/>
    </source>
</evidence>
<comment type="similarity">
    <text evidence="1">Belongs to the multi antimicrobial extrusion (MATE) (TC 2.A.66.1) family.</text>
</comment>
<protein>
    <submittedName>
        <fullName evidence="4">Protein DETOXIFICATION 51-like</fullName>
    </submittedName>
</protein>
<dbReference type="OrthoDB" id="2126698at2759"/>
<reference evidence="4" key="2">
    <citation type="submission" date="2025-08" db="UniProtKB">
        <authorList>
            <consortium name="RefSeq"/>
        </authorList>
    </citation>
    <scope>IDENTIFICATION</scope>
    <source>
        <tissue evidence="4">Leaf</tissue>
    </source>
</reference>
<dbReference type="GeneID" id="109715975"/>
<keyword evidence="2" id="KW-0812">Transmembrane</keyword>
<keyword evidence="2" id="KW-1133">Transmembrane helix</keyword>
<proteinExistence type="inferred from homology"/>
<dbReference type="AlphaFoldDB" id="A0A6P5FKG8"/>
<accession>A0A6P5FKG8</accession>
<dbReference type="GO" id="GO:0016020">
    <property type="term" value="C:membrane"/>
    <property type="evidence" value="ECO:0007669"/>
    <property type="project" value="InterPro"/>
</dbReference>
<dbReference type="GO" id="GO:0042910">
    <property type="term" value="F:xenobiotic transmembrane transporter activity"/>
    <property type="evidence" value="ECO:0007669"/>
    <property type="project" value="InterPro"/>
</dbReference>
<gene>
    <name evidence="4" type="primary">LOC109715975</name>
</gene>
<sequence>MEVNNLSFYFSSRRTNEKGSIPGAHFPPKLLTGCLWNDRFKQFVLLQTALTRQQFSESLQSATSSRRGGGWGWGERLSGWGPLARLAGPSCVSVCLEWWWYELMILLCGLLPDPKPTVAAMGVLIQTTALVYVFPSSLGFGVSTRVGNELGANRPARARAAAATAVGLAALTGLGALGFAAGVRERWGRMFTADADILRLTAAALPIVGLCELGNCPQTVGCGVLRGTARPAHAAQVNLGAFYLVGAPVAVGLGFGLGVGFCGLWMGLLAAQVCCAGLMLYVVWTTDWDAQARRAQLLTSAPAPAPAPAPDVEKAGAMLIGPEPQEGGDKVSCYQPLISIRTVVEIERG</sequence>
<evidence type="ECO:0000256" key="1">
    <source>
        <dbReference type="ARBA" id="ARBA00010199"/>
    </source>
</evidence>
<organism evidence="3 4">
    <name type="scientific">Ananas comosus</name>
    <name type="common">Pineapple</name>
    <name type="synonym">Ananas ananas</name>
    <dbReference type="NCBI Taxonomy" id="4615"/>
    <lineage>
        <taxon>Eukaryota</taxon>
        <taxon>Viridiplantae</taxon>
        <taxon>Streptophyta</taxon>
        <taxon>Embryophyta</taxon>
        <taxon>Tracheophyta</taxon>
        <taxon>Spermatophyta</taxon>
        <taxon>Magnoliopsida</taxon>
        <taxon>Liliopsida</taxon>
        <taxon>Poales</taxon>
        <taxon>Bromeliaceae</taxon>
        <taxon>Bromelioideae</taxon>
        <taxon>Ananas</taxon>
    </lineage>
</organism>
<evidence type="ECO:0000313" key="4">
    <source>
        <dbReference type="RefSeq" id="XP_020096826.1"/>
    </source>
</evidence>
<dbReference type="RefSeq" id="XP_020096826.1">
    <property type="nucleotide sequence ID" value="XM_020241237.1"/>
</dbReference>
<name>A0A6P5FKG8_ANACO</name>
<feature type="transmembrane region" description="Helical" evidence="2">
    <location>
        <begin position="240"/>
        <end position="258"/>
    </location>
</feature>
<reference evidence="3" key="1">
    <citation type="journal article" date="2015" name="Nat. Genet.">
        <title>The pineapple genome and the evolution of CAM photosynthesis.</title>
        <authorList>
            <person name="Ming R."/>
            <person name="VanBuren R."/>
            <person name="Wai C.M."/>
            <person name="Tang H."/>
            <person name="Schatz M.C."/>
            <person name="Bowers J.E."/>
            <person name="Lyons E."/>
            <person name="Wang M.L."/>
            <person name="Chen J."/>
            <person name="Biggers E."/>
            <person name="Zhang J."/>
            <person name="Huang L."/>
            <person name="Zhang L."/>
            <person name="Miao W."/>
            <person name="Zhang J."/>
            <person name="Ye Z."/>
            <person name="Miao C."/>
            <person name="Lin Z."/>
            <person name="Wang H."/>
            <person name="Zhou H."/>
            <person name="Yim W.C."/>
            <person name="Priest H.D."/>
            <person name="Zheng C."/>
            <person name="Woodhouse M."/>
            <person name="Edger P.P."/>
            <person name="Guyot R."/>
            <person name="Guo H.B."/>
            <person name="Guo H."/>
            <person name="Zheng G."/>
            <person name="Singh R."/>
            <person name="Sharma A."/>
            <person name="Min X."/>
            <person name="Zheng Y."/>
            <person name="Lee H."/>
            <person name="Gurtowski J."/>
            <person name="Sedlazeck F.J."/>
            <person name="Harkess A."/>
            <person name="McKain M.R."/>
            <person name="Liao Z."/>
            <person name="Fang J."/>
            <person name="Liu J."/>
            <person name="Zhang X."/>
            <person name="Zhang Q."/>
            <person name="Hu W."/>
            <person name="Qin Y."/>
            <person name="Wang K."/>
            <person name="Chen L.Y."/>
            <person name="Shirley N."/>
            <person name="Lin Y.R."/>
            <person name="Liu L.Y."/>
            <person name="Hernandez A.G."/>
            <person name="Wright C.L."/>
            <person name="Bulone V."/>
            <person name="Tuskan G.A."/>
            <person name="Heath K."/>
            <person name="Zee F."/>
            <person name="Moore P.H."/>
            <person name="Sunkar R."/>
            <person name="Leebens-Mack J.H."/>
            <person name="Mockler T."/>
            <person name="Bennetzen J.L."/>
            <person name="Freeling M."/>
            <person name="Sankoff D."/>
            <person name="Paterson A.H."/>
            <person name="Zhu X."/>
            <person name="Yang X."/>
            <person name="Smith J.A."/>
            <person name="Cushman J.C."/>
            <person name="Paull R.E."/>
            <person name="Yu Q."/>
        </authorList>
    </citation>
    <scope>NUCLEOTIDE SEQUENCE [LARGE SCALE GENOMIC DNA]</scope>
    <source>
        <strain evidence="3">cv. F153</strain>
    </source>
</reference>
<evidence type="ECO:0000313" key="3">
    <source>
        <dbReference type="Proteomes" id="UP000515123"/>
    </source>
</evidence>
<dbReference type="PANTHER" id="PTHR11206">
    <property type="entry name" value="MULTIDRUG RESISTANCE PROTEIN"/>
    <property type="match status" value="1"/>
</dbReference>